<feature type="region of interest" description="Disordered" evidence="1">
    <location>
        <begin position="13"/>
        <end position="47"/>
    </location>
</feature>
<feature type="region of interest" description="Disordered" evidence="1">
    <location>
        <begin position="120"/>
        <end position="140"/>
    </location>
</feature>
<dbReference type="STRING" id="56857.A0A200QSS8"/>
<comment type="caution">
    <text evidence="3">The sequence shown here is derived from an EMBL/GenBank/DDBJ whole genome shotgun (WGS) entry which is preliminary data.</text>
</comment>
<dbReference type="PANTHER" id="PTHR32166:SF105">
    <property type="entry name" value="HAT DIMERIZATION DOMAIN-CONTAINING PROTEIN"/>
    <property type="match status" value="1"/>
</dbReference>
<proteinExistence type="predicted"/>
<evidence type="ECO:0000259" key="2">
    <source>
        <dbReference type="Pfam" id="PF05699"/>
    </source>
</evidence>
<dbReference type="SUPFAM" id="SSF53098">
    <property type="entry name" value="Ribonuclease H-like"/>
    <property type="match status" value="1"/>
</dbReference>
<dbReference type="AlphaFoldDB" id="A0A200QSS8"/>
<dbReference type="PANTHER" id="PTHR32166">
    <property type="entry name" value="OSJNBA0013A04.12 PROTEIN"/>
    <property type="match status" value="1"/>
</dbReference>
<dbReference type="GO" id="GO:0046983">
    <property type="term" value="F:protein dimerization activity"/>
    <property type="evidence" value="ECO:0007669"/>
    <property type="project" value="InterPro"/>
</dbReference>
<gene>
    <name evidence="3" type="ORF">BVC80_379g58</name>
</gene>
<dbReference type="FunCoup" id="A0A200QSS8">
    <property type="interactions" value="821"/>
</dbReference>
<dbReference type="Pfam" id="PF05699">
    <property type="entry name" value="Dimer_Tnp_hAT"/>
    <property type="match status" value="1"/>
</dbReference>
<evidence type="ECO:0000256" key="1">
    <source>
        <dbReference type="SAM" id="MobiDB-lite"/>
    </source>
</evidence>
<dbReference type="OrthoDB" id="1712654at2759"/>
<keyword evidence="4" id="KW-1185">Reference proteome</keyword>
<evidence type="ECO:0000313" key="4">
    <source>
        <dbReference type="Proteomes" id="UP000195402"/>
    </source>
</evidence>
<dbReference type="InterPro" id="IPR008906">
    <property type="entry name" value="HATC_C_dom"/>
</dbReference>
<reference evidence="3 4" key="1">
    <citation type="journal article" date="2017" name="Mol. Plant">
        <title>The Genome of Medicinal Plant Macleaya cordata Provides New Insights into Benzylisoquinoline Alkaloids Metabolism.</title>
        <authorList>
            <person name="Liu X."/>
            <person name="Liu Y."/>
            <person name="Huang P."/>
            <person name="Ma Y."/>
            <person name="Qing Z."/>
            <person name="Tang Q."/>
            <person name="Cao H."/>
            <person name="Cheng P."/>
            <person name="Zheng Y."/>
            <person name="Yuan Z."/>
            <person name="Zhou Y."/>
            <person name="Liu J."/>
            <person name="Tang Z."/>
            <person name="Zhuo Y."/>
            <person name="Zhang Y."/>
            <person name="Yu L."/>
            <person name="Huang J."/>
            <person name="Yang P."/>
            <person name="Peng Q."/>
            <person name="Zhang J."/>
            <person name="Jiang W."/>
            <person name="Zhang Z."/>
            <person name="Lin K."/>
            <person name="Ro D.K."/>
            <person name="Chen X."/>
            <person name="Xiong X."/>
            <person name="Shang Y."/>
            <person name="Huang S."/>
            <person name="Zeng J."/>
        </authorList>
    </citation>
    <scope>NUCLEOTIDE SEQUENCE [LARGE SCALE GENOMIC DNA]</scope>
    <source>
        <strain evidence="4">cv. BLH2017</strain>
        <tissue evidence="3">Root</tissue>
    </source>
</reference>
<organism evidence="3 4">
    <name type="scientific">Macleaya cordata</name>
    <name type="common">Five-seeded plume-poppy</name>
    <name type="synonym">Bocconia cordata</name>
    <dbReference type="NCBI Taxonomy" id="56857"/>
    <lineage>
        <taxon>Eukaryota</taxon>
        <taxon>Viridiplantae</taxon>
        <taxon>Streptophyta</taxon>
        <taxon>Embryophyta</taxon>
        <taxon>Tracheophyta</taxon>
        <taxon>Spermatophyta</taxon>
        <taxon>Magnoliopsida</taxon>
        <taxon>Ranunculales</taxon>
        <taxon>Papaveraceae</taxon>
        <taxon>Papaveroideae</taxon>
        <taxon>Macleaya</taxon>
    </lineage>
</organism>
<accession>A0A200QSS8</accession>
<feature type="domain" description="HAT C-terminal dimerisation" evidence="2">
    <location>
        <begin position="337"/>
        <end position="403"/>
    </location>
</feature>
<dbReference type="EMBL" id="MVGT01001110">
    <property type="protein sequence ID" value="OVA13527.1"/>
    <property type="molecule type" value="Genomic_DNA"/>
</dbReference>
<protein>
    <submittedName>
        <fullName evidence="3">HAT dimerization domain</fullName>
    </submittedName>
</protein>
<dbReference type="InParanoid" id="A0A200QSS8"/>
<sequence length="503" mass="58619">MKEILEGCQSIKKLRQSEDEEQASLTWHSNDDYENEDRPVGNKQKGKQVIGDKNLVYLKMKENMKWHRTGRRNLRPEAKETAGFYMHSDNEYEEEQEEDLVDIGGMTKLLIGDKSLSRDIKKRLRGRPPDSGAETQPKRSRLDSISLKMLKTPTPPSNNQLKRTGIKRMFQSDKWLSSRFAKLDEGKEVERIVLNPTFWKKMQFVKKSAEPILQVLQKLDTEDRLLMASVYNDMYRAKLAIKAIHGDDMQKYEPYWSVVDNHWNSFHHPLYMAAYFLNPSHRYRPDFIAHPEVIRGLNECIVRLEPDNARRISASMQISDFVSAKADFGTELAISTRTELDPAAWWQQHGINCLELQRIAIRILSQTCSAFGCEHHWSLYDQIRIKTCNNVAQKRLNDLIYVHYNLRLRERQSRRTINSSISFDSLLLENLLGDWTVETETHALQEDEEILHDEMEQYEPEENEVHLDLHPVAVVEPLEVQPVTDLAANDDDEDLNLLDDLTD</sequence>
<name>A0A200QSS8_MACCD</name>
<dbReference type="Proteomes" id="UP000195402">
    <property type="component" value="Unassembled WGS sequence"/>
</dbReference>
<evidence type="ECO:0000313" key="3">
    <source>
        <dbReference type="EMBL" id="OVA13527.1"/>
    </source>
</evidence>
<dbReference type="InterPro" id="IPR012337">
    <property type="entry name" value="RNaseH-like_sf"/>
</dbReference>